<keyword evidence="3" id="KW-1185">Reference proteome</keyword>
<dbReference type="Proteomes" id="UP000221250">
    <property type="component" value="Segment"/>
</dbReference>
<evidence type="ECO:0000313" key="2">
    <source>
        <dbReference type="EMBL" id="AQT28745.1"/>
    </source>
</evidence>
<evidence type="ECO:0000313" key="3">
    <source>
        <dbReference type="Proteomes" id="UP000221250"/>
    </source>
</evidence>
<feature type="region of interest" description="Disordered" evidence="1">
    <location>
        <begin position="271"/>
        <end position="290"/>
    </location>
</feature>
<evidence type="ECO:0000256" key="1">
    <source>
        <dbReference type="SAM" id="MobiDB-lite"/>
    </source>
</evidence>
<gene>
    <name evidence="2" type="ORF">YOLOSWAG_273</name>
</gene>
<dbReference type="EMBL" id="KY448244">
    <property type="protein sequence ID" value="AQT28745.1"/>
    <property type="molecule type" value="Genomic_DNA"/>
</dbReference>
<accession>A0A1S6L3I1</accession>
<reference evidence="2 3" key="1">
    <citation type="submission" date="2017-01" db="EMBL/GenBank/DDBJ databases">
        <authorList>
            <person name="Mah S.A."/>
            <person name="Swanson W.J."/>
            <person name="Moy G.W."/>
            <person name="Vacquier V.D."/>
        </authorList>
    </citation>
    <scope>NUCLEOTIDE SEQUENCE [LARGE SCALE GENOMIC DNA]</scope>
</reference>
<sequence length="290" mass="32186">MKQVAQFQGHEVTADGVLVEVVRAFGQSAELLAVFDEDQLREVLGLFGTAPSNVRDCNRLELLYLLSNRVRDSDDALRVAAYVTHKFGASEDDDVLLPLCEGLIDHTSYLNDEDADDEDEDDDDFDHVADDEEDQTNCDSCGDEFDAVGRCSCATSYDFDEDEEHAVIKPKDGSQVLEVNYVNAIGTMRDDVVLALVPFIVDSQGGDVSVLTAQEVRLWLQQAKSVQLRTVLRYVRDAEGQASDAWTEQNPNLFSERHAILLTILSILHPQDPPSDDDDQADDENYALAP</sequence>
<organism evidence="2 3">
    <name type="scientific">Erwinia phage vB_EamM_Yoloswag</name>
    <dbReference type="NCBI Taxonomy" id="1958956"/>
    <lineage>
        <taxon>Viruses</taxon>
        <taxon>Duplodnaviria</taxon>
        <taxon>Heunggongvirae</taxon>
        <taxon>Uroviricota</taxon>
        <taxon>Caudoviricetes</taxon>
        <taxon>Yoloswagvirus</taxon>
        <taxon>Yoloswagvirus yoloswag</taxon>
    </lineage>
</organism>
<protein>
    <submittedName>
        <fullName evidence="2">Uncharacterized protein</fullName>
    </submittedName>
</protein>
<proteinExistence type="predicted"/>
<name>A0A1S6L3I1_9CAUD</name>
<feature type="region of interest" description="Disordered" evidence="1">
    <location>
        <begin position="111"/>
        <end position="136"/>
    </location>
</feature>
<feature type="compositionally biased region" description="Acidic residues" evidence="1">
    <location>
        <begin position="274"/>
        <end position="290"/>
    </location>
</feature>